<dbReference type="OrthoDB" id="2595934at2759"/>
<dbReference type="InterPro" id="IPR001138">
    <property type="entry name" value="Zn2Cys6_DnaBD"/>
</dbReference>
<feature type="compositionally biased region" description="Basic residues" evidence="1">
    <location>
        <begin position="1254"/>
        <end position="1266"/>
    </location>
</feature>
<dbReference type="HOGENOM" id="CLU_006275_0_0_1"/>
<accession>R9PF97</accession>
<protein>
    <submittedName>
        <fullName evidence="2">Prib protein</fullName>
    </submittedName>
</protein>
<dbReference type="GO" id="GO:0000981">
    <property type="term" value="F:DNA-binding transcription factor activity, RNA polymerase II-specific"/>
    <property type="evidence" value="ECO:0007669"/>
    <property type="project" value="InterPro"/>
</dbReference>
<organism evidence="2 3">
    <name type="scientific">Pseudozyma hubeiensis (strain SY62)</name>
    <name type="common">Yeast</name>
    <dbReference type="NCBI Taxonomy" id="1305764"/>
    <lineage>
        <taxon>Eukaryota</taxon>
        <taxon>Fungi</taxon>
        <taxon>Dikarya</taxon>
        <taxon>Basidiomycota</taxon>
        <taxon>Ustilaginomycotina</taxon>
        <taxon>Ustilaginomycetes</taxon>
        <taxon>Ustilaginales</taxon>
        <taxon>Ustilaginaceae</taxon>
        <taxon>Pseudozyma</taxon>
    </lineage>
</organism>
<reference evidence="3" key="1">
    <citation type="journal article" date="2013" name="Genome Announc.">
        <title>Draft genome sequence of the basidiomycetous yeast-like fungus Pseudozyma hubeiensis SY62, which produces an abundant amount of the biosurfactant mannosylerythritol lipids.</title>
        <authorList>
            <person name="Konishi M."/>
            <person name="Hatada Y."/>
            <person name="Horiuchi J."/>
        </authorList>
    </citation>
    <scope>NUCLEOTIDE SEQUENCE [LARGE SCALE GENOMIC DNA]</scope>
    <source>
        <strain evidence="3">SY62</strain>
    </source>
</reference>
<feature type="compositionally biased region" description="Low complexity" evidence="1">
    <location>
        <begin position="1267"/>
        <end position="1282"/>
    </location>
</feature>
<gene>
    <name evidence="2" type="ORF">PHSY_004339</name>
</gene>
<feature type="compositionally biased region" description="Basic residues" evidence="1">
    <location>
        <begin position="1020"/>
        <end position="1030"/>
    </location>
</feature>
<feature type="compositionally biased region" description="Low complexity" evidence="1">
    <location>
        <begin position="1036"/>
        <end position="1059"/>
    </location>
</feature>
<dbReference type="CDD" id="cd00067">
    <property type="entry name" value="GAL4"/>
    <property type="match status" value="1"/>
</dbReference>
<keyword evidence="3" id="KW-1185">Reference proteome</keyword>
<feature type="compositionally biased region" description="Polar residues" evidence="1">
    <location>
        <begin position="1007"/>
        <end position="1017"/>
    </location>
</feature>
<dbReference type="eggNOG" id="ENOG502SABA">
    <property type="taxonomic scope" value="Eukaryota"/>
</dbReference>
<evidence type="ECO:0000313" key="2">
    <source>
        <dbReference type="EMBL" id="GAC96755.1"/>
    </source>
</evidence>
<feature type="region of interest" description="Disordered" evidence="1">
    <location>
        <begin position="201"/>
        <end position="233"/>
    </location>
</feature>
<dbReference type="GeneID" id="24109621"/>
<proteinExistence type="predicted"/>
<feature type="compositionally biased region" description="Low complexity" evidence="1">
    <location>
        <begin position="1406"/>
        <end position="1430"/>
    </location>
</feature>
<dbReference type="GO" id="GO:0008270">
    <property type="term" value="F:zinc ion binding"/>
    <property type="evidence" value="ECO:0007669"/>
    <property type="project" value="InterPro"/>
</dbReference>
<dbReference type="Proteomes" id="UP000014071">
    <property type="component" value="Unassembled WGS sequence"/>
</dbReference>
<feature type="region of interest" description="Disordered" evidence="1">
    <location>
        <begin position="972"/>
        <end position="1071"/>
    </location>
</feature>
<dbReference type="EMBL" id="DF238805">
    <property type="protein sequence ID" value="GAC96755.1"/>
    <property type="molecule type" value="Genomic_DNA"/>
</dbReference>
<evidence type="ECO:0000256" key="1">
    <source>
        <dbReference type="SAM" id="MobiDB-lite"/>
    </source>
</evidence>
<evidence type="ECO:0000313" key="3">
    <source>
        <dbReference type="Proteomes" id="UP000014071"/>
    </source>
</evidence>
<dbReference type="SUPFAM" id="SSF57701">
    <property type="entry name" value="Zn2/Cys6 DNA-binding domain"/>
    <property type="match status" value="1"/>
</dbReference>
<sequence>MDQKVQYSTSSMLGRVSMGSMPPRHALWSSASAKARTRAATAGANREINGGSHDTSCVFKSQDALREIEKRLDPAQLCDMPRMHVPSCRQHEADQDRCSLISSIGDPIIILDVSYLALIKMSDASKTNINTRMPKGAKRPKTSRACLACRKLKARCEPAGGAKVVPVDDPQSSNATFNICHRCKTLCIDCLYETPSGQVVKGEDLHPETSTPSPAAEHNRPLRSAKRSRPDDVNVASSEAFSNDRAVFLSPAISPSALTRSIYRDIDICSLNTPSSTNLERPVLPANALSRLIGTAPTLKAEAQEFIIGLSGAFSHGAAAFQDWKQAPPDLCAGKAASRLMSGQTVSAAYPQDEVEYISRTLQPHEHSLRILFQGLYGPFSPFLSVPFEDSLNLQTCQCEAQCFLLLSIYLVALPHLESTLPIDPARKPLRKAVDAFLRRAIHSPLIDHLNIFALHVCASFLLLPVDGLVDNHRPLSTPEQENDGLLEFAPDLNPRAAIIKALIVAQRLGYAGLAAKLPSIRQALDLDSPPGGQAGDSARDEYAHAVLCTFTWLTLLQFRASIDVAEDRIEWDSLAQFEHEIPRVRIEDLTASLLPPPPFLSPREQSRCCWMAQRAELYGIARHLRHTKRSAASFSKREAEDQATGYKKALDEWRYKFNEQMRSMSVQFRRDPRGLGLHRYYSIFSNAEAQSLQVCIGSVYHKEFAADMRQRLQEPFYLDGLPWKSAATILLGHESDRMTKAILINFAFTDAMLKALGLISSLTPVMPQLYDFVSYEETEGSEIPSLCIVAPPNVQAGLFAVPVLAAADLRLSVIETWGASASYFNQHLMPLLTNCVKSLRACHVNVDLPGVLKLPFTTANPIADYLQGPFEILMRKVAAAEERLQISHVESILTNAFLLSSKKKEIETLSEELAPDVPEMVQAIADSQKVEDEISASMKGSLHVQAIEEIEDTEFAVKMFGNDMREGDLKAVRKPGQSRTPSVASTPDAEPARKGTVPPRSGSIEAEQTGSPSNLAPATRHRTSTHRSVRSMVDTSQTSSPGSSAHSAPPLHPQSASSKDAGRTLPGYDAQGHEQDFALSAYAQSSAPISGQLPPPTSTEYQTVAHPVMPSELAYSTSNAVRGVPPQAPLHDLAPNQLDQSGSANADYLTHGAVTAAYDPYATAEHRYPGESIVGAFPDGPESTPRVASSADAFVPQMHSASSLYDPVGRSASGARAVGPDFGGGYPHGTGPPVDAANVSDPDPWSQSLGPGVHRHHHHHHHHHQQQQQQQHQLHEQPPQHGYADSYPVTNGFHGQQGKYHEYADSSGLEQTDVAPAQDEPFYAPAQPLQSRNAVHGESQYQMAFLGVPEGGHHTAQHQQVHPADHHAINGQQAPNDQAPHQPHQADGQQPSSAIWQAWDWTPAQQQQHPQQHLPQHQQQQHYPQQQSHQYHRGG</sequence>
<feature type="region of interest" description="Disordered" evidence="1">
    <location>
        <begin position="1220"/>
        <end position="1300"/>
    </location>
</feature>
<dbReference type="RefSeq" id="XP_012190342.1">
    <property type="nucleotide sequence ID" value="XM_012334952.1"/>
</dbReference>
<dbReference type="InterPro" id="IPR036864">
    <property type="entry name" value="Zn2-C6_fun-type_DNA-bd_sf"/>
</dbReference>
<feature type="region of interest" description="Disordered" evidence="1">
    <location>
        <begin position="1405"/>
        <end position="1436"/>
    </location>
</feature>
<name>R9PF97_PSEHS</name>
<feature type="region of interest" description="Disordered" evidence="1">
    <location>
        <begin position="1369"/>
        <end position="1393"/>
    </location>
</feature>